<feature type="region of interest" description="Disordered" evidence="1">
    <location>
        <begin position="70"/>
        <end position="94"/>
    </location>
</feature>
<organism evidence="2 3">
    <name type="scientific">Acorus calamus</name>
    <name type="common">Sweet flag</name>
    <dbReference type="NCBI Taxonomy" id="4465"/>
    <lineage>
        <taxon>Eukaryota</taxon>
        <taxon>Viridiplantae</taxon>
        <taxon>Streptophyta</taxon>
        <taxon>Embryophyta</taxon>
        <taxon>Tracheophyta</taxon>
        <taxon>Spermatophyta</taxon>
        <taxon>Magnoliopsida</taxon>
        <taxon>Liliopsida</taxon>
        <taxon>Acoraceae</taxon>
        <taxon>Acorus</taxon>
    </lineage>
</organism>
<sequence>MSERLFLKPWTSGPVVNPEKGGIPRFVQVACLAKSQILNGSEVGKLKVLCESLFKLKSIRLRLFLQEEAGSFGSPDPECQAIHPGASYQERREP</sequence>
<dbReference type="Proteomes" id="UP001180020">
    <property type="component" value="Unassembled WGS sequence"/>
</dbReference>
<dbReference type="EMBL" id="JAUJYO010000008">
    <property type="protein sequence ID" value="KAK1311518.1"/>
    <property type="molecule type" value="Genomic_DNA"/>
</dbReference>
<accession>A0AAV9ECK8</accession>
<gene>
    <name evidence="2" type="ORF">QJS10_CPA08g00879</name>
</gene>
<evidence type="ECO:0000256" key="1">
    <source>
        <dbReference type="SAM" id="MobiDB-lite"/>
    </source>
</evidence>
<protein>
    <submittedName>
        <fullName evidence="2">Uncharacterized protein</fullName>
    </submittedName>
</protein>
<evidence type="ECO:0000313" key="3">
    <source>
        <dbReference type="Proteomes" id="UP001180020"/>
    </source>
</evidence>
<dbReference type="AlphaFoldDB" id="A0AAV9ECK8"/>
<evidence type="ECO:0000313" key="2">
    <source>
        <dbReference type="EMBL" id="KAK1311518.1"/>
    </source>
</evidence>
<reference evidence="2" key="2">
    <citation type="submission" date="2023-06" db="EMBL/GenBank/DDBJ databases">
        <authorList>
            <person name="Ma L."/>
            <person name="Liu K.-W."/>
            <person name="Li Z."/>
            <person name="Hsiao Y.-Y."/>
            <person name="Qi Y."/>
            <person name="Fu T."/>
            <person name="Tang G."/>
            <person name="Zhang D."/>
            <person name="Sun W.-H."/>
            <person name="Liu D.-K."/>
            <person name="Li Y."/>
            <person name="Chen G.-Z."/>
            <person name="Liu X.-D."/>
            <person name="Liao X.-Y."/>
            <person name="Jiang Y.-T."/>
            <person name="Yu X."/>
            <person name="Hao Y."/>
            <person name="Huang J."/>
            <person name="Zhao X.-W."/>
            <person name="Ke S."/>
            <person name="Chen Y.-Y."/>
            <person name="Wu W.-L."/>
            <person name="Hsu J.-L."/>
            <person name="Lin Y.-F."/>
            <person name="Huang M.-D."/>
            <person name="Li C.-Y."/>
            <person name="Huang L."/>
            <person name="Wang Z.-W."/>
            <person name="Zhao X."/>
            <person name="Zhong W.-Y."/>
            <person name="Peng D.-H."/>
            <person name="Ahmad S."/>
            <person name="Lan S."/>
            <person name="Zhang J.-S."/>
            <person name="Tsai W.-C."/>
            <person name="Van De Peer Y."/>
            <person name="Liu Z.-J."/>
        </authorList>
    </citation>
    <scope>NUCLEOTIDE SEQUENCE</scope>
    <source>
        <strain evidence="2">CP</strain>
        <tissue evidence="2">Leaves</tissue>
    </source>
</reference>
<proteinExistence type="predicted"/>
<reference evidence="2" key="1">
    <citation type="journal article" date="2023" name="Nat. Commun.">
        <title>Diploid and tetraploid genomes of Acorus and the evolution of monocots.</title>
        <authorList>
            <person name="Ma L."/>
            <person name="Liu K.W."/>
            <person name="Li Z."/>
            <person name="Hsiao Y.Y."/>
            <person name="Qi Y."/>
            <person name="Fu T."/>
            <person name="Tang G.D."/>
            <person name="Zhang D."/>
            <person name="Sun W.H."/>
            <person name="Liu D.K."/>
            <person name="Li Y."/>
            <person name="Chen G.Z."/>
            <person name="Liu X.D."/>
            <person name="Liao X.Y."/>
            <person name="Jiang Y.T."/>
            <person name="Yu X."/>
            <person name="Hao Y."/>
            <person name="Huang J."/>
            <person name="Zhao X.W."/>
            <person name="Ke S."/>
            <person name="Chen Y.Y."/>
            <person name="Wu W.L."/>
            <person name="Hsu J.L."/>
            <person name="Lin Y.F."/>
            <person name="Huang M.D."/>
            <person name="Li C.Y."/>
            <person name="Huang L."/>
            <person name="Wang Z.W."/>
            <person name="Zhao X."/>
            <person name="Zhong W.Y."/>
            <person name="Peng D.H."/>
            <person name="Ahmad S."/>
            <person name="Lan S."/>
            <person name="Zhang J.S."/>
            <person name="Tsai W.C."/>
            <person name="Van de Peer Y."/>
            <person name="Liu Z.J."/>
        </authorList>
    </citation>
    <scope>NUCLEOTIDE SEQUENCE</scope>
    <source>
        <strain evidence="2">CP</strain>
    </source>
</reference>
<comment type="caution">
    <text evidence="2">The sequence shown here is derived from an EMBL/GenBank/DDBJ whole genome shotgun (WGS) entry which is preliminary data.</text>
</comment>
<name>A0AAV9ECK8_ACOCL</name>
<keyword evidence="3" id="KW-1185">Reference proteome</keyword>